<dbReference type="InterPro" id="IPR039800">
    <property type="entry name" value="MICU1/2/3"/>
</dbReference>
<evidence type="ECO:0000256" key="2">
    <source>
        <dbReference type="ARBA" id="ARBA00022737"/>
    </source>
</evidence>
<dbReference type="PANTHER" id="PTHR12294">
    <property type="entry name" value="EF HAND DOMAIN FAMILY A1,A2-RELATED"/>
    <property type="match status" value="1"/>
</dbReference>
<dbReference type="PANTHER" id="PTHR12294:SF13">
    <property type="entry name" value="MITOCHONDRIAL CALCIUM UPTAKE 3, ISOFORM D"/>
    <property type="match status" value="1"/>
</dbReference>
<comment type="subcellular location">
    <subcellularLocation>
        <location evidence="1">Mitochondrion inner membrane</location>
    </subcellularLocation>
</comment>
<dbReference type="GO" id="GO:0051560">
    <property type="term" value="P:mitochondrial calcium ion homeostasis"/>
    <property type="evidence" value="ECO:0007669"/>
    <property type="project" value="TreeGrafter"/>
</dbReference>
<dbReference type="OrthoDB" id="5859791at2759"/>
<organism evidence="4">
    <name type="scientific">Cyprideis torosa</name>
    <dbReference type="NCBI Taxonomy" id="163714"/>
    <lineage>
        <taxon>Eukaryota</taxon>
        <taxon>Metazoa</taxon>
        <taxon>Ecdysozoa</taxon>
        <taxon>Arthropoda</taxon>
        <taxon>Crustacea</taxon>
        <taxon>Oligostraca</taxon>
        <taxon>Ostracoda</taxon>
        <taxon>Podocopa</taxon>
        <taxon>Podocopida</taxon>
        <taxon>Cytherocopina</taxon>
        <taxon>Cytheroidea</taxon>
        <taxon>Cytherideidae</taxon>
        <taxon>Cyprideis</taxon>
    </lineage>
</organism>
<dbReference type="SUPFAM" id="SSF47473">
    <property type="entry name" value="EF-hand"/>
    <property type="match status" value="1"/>
</dbReference>
<keyword evidence="2" id="KW-0677">Repeat</keyword>
<evidence type="ECO:0000313" key="4">
    <source>
        <dbReference type="EMBL" id="CAD7229800.1"/>
    </source>
</evidence>
<sequence length="89" mass="10581">MSDEERTKSKQIAEMLQRSSGVDTTLLLYFFGKEGQETITYNDFERFMEQLQTEILEMEFSEFSKGKDHITEMEFAKILMRYTALTEEE</sequence>
<protein>
    <submittedName>
        <fullName evidence="4">Uncharacterized protein</fullName>
    </submittedName>
</protein>
<name>A0A7R8WDT4_9CRUS</name>
<gene>
    <name evidence="4" type="ORF">CTOB1V02_LOCUS7666</name>
</gene>
<evidence type="ECO:0000256" key="1">
    <source>
        <dbReference type="ARBA" id="ARBA00004273"/>
    </source>
</evidence>
<dbReference type="InterPro" id="IPR011992">
    <property type="entry name" value="EF-hand-dom_pair"/>
</dbReference>
<dbReference type="EMBL" id="OB662289">
    <property type="protein sequence ID" value="CAD7229800.1"/>
    <property type="molecule type" value="Genomic_DNA"/>
</dbReference>
<dbReference type="GO" id="GO:1990246">
    <property type="term" value="C:uniplex complex"/>
    <property type="evidence" value="ECO:0007669"/>
    <property type="project" value="TreeGrafter"/>
</dbReference>
<proteinExistence type="predicted"/>
<keyword evidence="3" id="KW-0472">Membrane</keyword>
<accession>A0A7R8WDT4</accession>
<dbReference type="GO" id="GO:0036444">
    <property type="term" value="P:calcium import into the mitochondrion"/>
    <property type="evidence" value="ECO:0007669"/>
    <property type="project" value="TreeGrafter"/>
</dbReference>
<dbReference type="GO" id="GO:0005509">
    <property type="term" value="F:calcium ion binding"/>
    <property type="evidence" value="ECO:0007669"/>
    <property type="project" value="InterPro"/>
</dbReference>
<reference evidence="4" key="1">
    <citation type="submission" date="2020-11" db="EMBL/GenBank/DDBJ databases">
        <authorList>
            <person name="Tran Van P."/>
        </authorList>
    </citation>
    <scope>NUCLEOTIDE SEQUENCE</scope>
</reference>
<dbReference type="AlphaFoldDB" id="A0A7R8WDT4"/>
<evidence type="ECO:0000256" key="3">
    <source>
        <dbReference type="ARBA" id="ARBA00023136"/>
    </source>
</evidence>